<evidence type="ECO:0000313" key="5">
    <source>
        <dbReference type="Proteomes" id="UP000193380"/>
    </source>
</evidence>
<dbReference type="GO" id="GO:0030007">
    <property type="term" value="P:intracellular potassium ion homeostasis"/>
    <property type="evidence" value="ECO:0007669"/>
    <property type="project" value="TreeGrafter"/>
</dbReference>
<dbReference type="GO" id="GO:1990573">
    <property type="term" value="P:potassium ion import across plasma membrane"/>
    <property type="evidence" value="ECO:0007669"/>
    <property type="project" value="TreeGrafter"/>
</dbReference>
<dbReference type="Gene3D" id="2.70.150.10">
    <property type="entry name" value="Calcium-transporting ATPase, cytoplasmic transduction domain A"/>
    <property type="match status" value="1"/>
</dbReference>
<dbReference type="GO" id="GO:0036376">
    <property type="term" value="P:sodium ion export across plasma membrane"/>
    <property type="evidence" value="ECO:0007669"/>
    <property type="project" value="TreeGrafter"/>
</dbReference>
<gene>
    <name evidence="4" type="ORF">GSONMT00019207001</name>
</gene>
<evidence type="ECO:0000259" key="3">
    <source>
        <dbReference type="SMART" id="SM00831"/>
    </source>
</evidence>
<dbReference type="GO" id="GO:0005886">
    <property type="term" value="C:plasma membrane"/>
    <property type="evidence" value="ECO:0007669"/>
    <property type="project" value="TreeGrafter"/>
</dbReference>
<reference evidence="4" key="2">
    <citation type="submission" date="2014-03" db="EMBL/GenBank/DDBJ databases">
        <authorList>
            <person name="Genoscope - CEA"/>
        </authorList>
    </citation>
    <scope>NUCLEOTIDE SEQUENCE</scope>
</reference>
<feature type="domain" description="Cation-transporting P-type ATPase N-terminal" evidence="3">
    <location>
        <begin position="47"/>
        <end position="111"/>
    </location>
</feature>
<dbReference type="SUPFAM" id="SSF81665">
    <property type="entry name" value="Calcium ATPase, transmembrane domain M"/>
    <property type="match status" value="1"/>
</dbReference>
<dbReference type="Proteomes" id="UP000193380">
    <property type="component" value="Unassembled WGS sequence"/>
</dbReference>
<dbReference type="InterPro" id="IPR004014">
    <property type="entry name" value="ATPase_P-typ_cation-transptr_N"/>
</dbReference>
<dbReference type="PANTHER" id="PTHR43294:SF8">
    <property type="entry name" value="SODIUM_POTASSIUM-TRANSPORTING ATPASE SUBUNIT ALPHA"/>
    <property type="match status" value="1"/>
</dbReference>
<feature type="compositionally biased region" description="Basic and acidic residues" evidence="2">
    <location>
        <begin position="1"/>
        <end position="11"/>
    </location>
</feature>
<dbReference type="SMART" id="SM00831">
    <property type="entry name" value="Cation_ATPase_N"/>
    <property type="match status" value="1"/>
</dbReference>
<dbReference type="InterPro" id="IPR050510">
    <property type="entry name" value="Cation_transp_ATPase_P-type"/>
</dbReference>
<accession>A0A060ZCB1</accession>
<dbReference type="GO" id="GO:0006883">
    <property type="term" value="P:intracellular sodium ion homeostasis"/>
    <property type="evidence" value="ECO:0007669"/>
    <property type="project" value="TreeGrafter"/>
</dbReference>
<evidence type="ECO:0000313" key="4">
    <source>
        <dbReference type="EMBL" id="CDQ98920.1"/>
    </source>
</evidence>
<feature type="region of interest" description="Disordered" evidence="2">
    <location>
        <begin position="1"/>
        <end position="39"/>
    </location>
</feature>
<protein>
    <recommendedName>
        <fullName evidence="3">Cation-transporting P-type ATPase N-terminal domain-containing protein</fullName>
    </recommendedName>
</protein>
<proteinExistence type="predicted"/>
<evidence type="ECO:0000256" key="2">
    <source>
        <dbReference type="SAM" id="MobiDB-lite"/>
    </source>
</evidence>
<sequence length="111" mass="12534">MGLGKGKDDYKLAATSEDNGNKKSKKEVKKAKEKKDMDDLKKEVDLDDHKLTLDELHKKYGTDLARGLSSARAKEILLRDGPNTLTPPPTTPEWVKFCRQLFGGFSMLLWI</sequence>
<feature type="non-terminal residue" evidence="4">
    <location>
        <position position="111"/>
    </location>
</feature>
<dbReference type="STRING" id="8022.A0A060ZCB1"/>
<dbReference type="Pfam" id="PF00690">
    <property type="entry name" value="Cation_ATPase_N"/>
    <property type="match status" value="1"/>
</dbReference>
<dbReference type="AlphaFoldDB" id="A0A060ZCB1"/>
<keyword evidence="1" id="KW-0460">Magnesium</keyword>
<name>A0A060ZCB1_ONCMY</name>
<dbReference type="Gene3D" id="1.20.1110.10">
    <property type="entry name" value="Calcium-transporting ATPase, transmembrane domain"/>
    <property type="match status" value="1"/>
</dbReference>
<dbReference type="GO" id="GO:1902600">
    <property type="term" value="P:proton transmembrane transport"/>
    <property type="evidence" value="ECO:0007669"/>
    <property type="project" value="TreeGrafter"/>
</dbReference>
<dbReference type="PANTHER" id="PTHR43294">
    <property type="entry name" value="SODIUM/POTASSIUM-TRANSPORTING ATPASE SUBUNIT ALPHA"/>
    <property type="match status" value="1"/>
</dbReference>
<dbReference type="PaxDb" id="8022-A0A060ZCB1"/>
<evidence type="ECO:0000256" key="1">
    <source>
        <dbReference type="ARBA" id="ARBA00022842"/>
    </source>
</evidence>
<dbReference type="EMBL" id="FR941656">
    <property type="protein sequence ID" value="CDQ98920.1"/>
    <property type="molecule type" value="Genomic_DNA"/>
</dbReference>
<dbReference type="GO" id="GO:0005391">
    <property type="term" value="F:P-type sodium:potassium-exchanging transporter activity"/>
    <property type="evidence" value="ECO:0007669"/>
    <property type="project" value="TreeGrafter"/>
</dbReference>
<dbReference type="InterPro" id="IPR023298">
    <property type="entry name" value="ATPase_P-typ_TM_dom_sf"/>
</dbReference>
<reference evidence="4" key="1">
    <citation type="journal article" date="2014" name="Nat. Commun.">
        <title>The rainbow trout genome provides novel insights into evolution after whole-genome duplication in vertebrates.</title>
        <authorList>
            <person name="Berthelot C."/>
            <person name="Brunet F."/>
            <person name="Chalopin D."/>
            <person name="Juanchich A."/>
            <person name="Bernard M."/>
            <person name="Noel B."/>
            <person name="Bento P."/>
            <person name="Da Silva C."/>
            <person name="Labadie K."/>
            <person name="Alberti A."/>
            <person name="Aury J.M."/>
            <person name="Louis A."/>
            <person name="Dehais P."/>
            <person name="Bardou P."/>
            <person name="Montfort J."/>
            <person name="Klopp C."/>
            <person name="Cabau C."/>
            <person name="Gaspin C."/>
            <person name="Thorgaard G.H."/>
            <person name="Boussaha M."/>
            <person name="Quillet E."/>
            <person name="Guyomard R."/>
            <person name="Galiana D."/>
            <person name="Bobe J."/>
            <person name="Volff J.N."/>
            <person name="Genet C."/>
            <person name="Wincker P."/>
            <person name="Jaillon O."/>
            <person name="Roest Crollius H."/>
            <person name="Guiguen Y."/>
        </authorList>
    </citation>
    <scope>NUCLEOTIDE SEQUENCE [LARGE SCALE GENOMIC DNA]</scope>
</reference>
<feature type="compositionally biased region" description="Basic residues" evidence="2">
    <location>
        <begin position="22"/>
        <end position="32"/>
    </location>
</feature>
<organism evidence="4 5">
    <name type="scientific">Oncorhynchus mykiss</name>
    <name type="common">Rainbow trout</name>
    <name type="synonym">Salmo gairdneri</name>
    <dbReference type="NCBI Taxonomy" id="8022"/>
    <lineage>
        <taxon>Eukaryota</taxon>
        <taxon>Metazoa</taxon>
        <taxon>Chordata</taxon>
        <taxon>Craniata</taxon>
        <taxon>Vertebrata</taxon>
        <taxon>Euteleostomi</taxon>
        <taxon>Actinopterygii</taxon>
        <taxon>Neopterygii</taxon>
        <taxon>Teleostei</taxon>
        <taxon>Protacanthopterygii</taxon>
        <taxon>Salmoniformes</taxon>
        <taxon>Salmonidae</taxon>
        <taxon>Salmoninae</taxon>
        <taxon>Oncorhynchus</taxon>
    </lineage>
</organism>